<feature type="region of interest" description="Disordered" evidence="5">
    <location>
        <begin position="302"/>
        <end position="339"/>
    </location>
</feature>
<dbReference type="Pfam" id="PF07690">
    <property type="entry name" value="MFS_1"/>
    <property type="match status" value="1"/>
</dbReference>
<evidence type="ECO:0000313" key="8">
    <source>
        <dbReference type="Proteomes" id="UP000193986"/>
    </source>
</evidence>
<protein>
    <recommendedName>
        <fullName evidence="9">Major facilitator superfamily domain-containing protein</fullName>
    </recommendedName>
</protein>
<name>A0A1Y2B9U4_9TREE</name>
<evidence type="ECO:0000256" key="4">
    <source>
        <dbReference type="ARBA" id="ARBA00023136"/>
    </source>
</evidence>
<dbReference type="PANTHER" id="PTHR23507:SF1">
    <property type="entry name" value="FI18259P1-RELATED"/>
    <property type="match status" value="1"/>
</dbReference>
<feature type="transmembrane region" description="Helical" evidence="6">
    <location>
        <begin position="464"/>
        <end position="487"/>
    </location>
</feature>
<dbReference type="AlphaFoldDB" id="A0A1Y2B9U4"/>
<reference evidence="7 8" key="1">
    <citation type="submission" date="2016-07" db="EMBL/GenBank/DDBJ databases">
        <title>Pervasive Adenine N6-methylation of Active Genes in Fungi.</title>
        <authorList>
            <consortium name="DOE Joint Genome Institute"/>
            <person name="Mondo S.J."/>
            <person name="Dannebaum R.O."/>
            <person name="Kuo R.C."/>
            <person name="Labutti K."/>
            <person name="Haridas S."/>
            <person name="Kuo A."/>
            <person name="Salamov A."/>
            <person name="Ahrendt S.R."/>
            <person name="Lipzen A."/>
            <person name="Sullivan W."/>
            <person name="Andreopoulos W.B."/>
            <person name="Clum A."/>
            <person name="Lindquist E."/>
            <person name="Daum C."/>
            <person name="Ramamoorthy G.K."/>
            <person name="Gryganskyi A."/>
            <person name="Culley D."/>
            <person name="Magnuson J.K."/>
            <person name="James T.Y."/>
            <person name="O'Malley M.A."/>
            <person name="Stajich J.E."/>
            <person name="Spatafora J.W."/>
            <person name="Visel A."/>
            <person name="Grigoriev I.V."/>
        </authorList>
    </citation>
    <scope>NUCLEOTIDE SEQUENCE [LARGE SCALE GENOMIC DNA]</scope>
    <source>
        <strain evidence="7 8">68-887.2</strain>
    </source>
</reference>
<keyword evidence="3 6" id="KW-1133">Transmembrane helix</keyword>
<feature type="region of interest" description="Disordered" evidence="5">
    <location>
        <begin position="1"/>
        <end position="73"/>
    </location>
</feature>
<keyword evidence="2 6" id="KW-0812">Transmembrane</keyword>
<evidence type="ECO:0000256" key="5">
    <source>
        <dbReference type="SAM" id="MobiDB-lite"/>
    </source>
</evidence>
<keyword evidence="4 6" id="KW-0472">Membrane</keyword>
<dbReference type="SUPFAM" id="SSF103473">
    <property type="entry name" value="MFS general substrate transporter"/>
    <property type="match status" value="2"/>
</dbReference>
<comment type="caution">
    <text evidence="7">The sequence shown here is derived from an EMBL/GenBank/DDBJ whole genome shotgun (WGS) entry which is preliminary data.</text>
</comment>
<keyword evidence="8" id="KW-1185">Reference proteome</keyword>
<evidence type="ECO:0000256" key="6">
    <source>
        <dbReference type="SAM" id="Phobius"/>
    </source>
</evidence>
<evidence type="ECO:0000313" key="7">
    <source>
        <dbReference type="EMBL" id="ORY31622.1"/>
    </source>
</evidence>
<proteinExistence type="predicted"/>
<dbReference type="InterPro" id="IPR036259">
    <property type="entry name" value="MFS_trans_sf"/>
</dbReference>
<feature type="compositionally biased region" description="Acidic residues" evidence="5">
    <location>
        <begin position="547"/>
        <end position="557"/>
    </location>
</feature>
<feature type="transmembrane region" description="Helical" evidence="6">
    <location>
        <begin position="493"/>
        <end position="515"/>
    </location>
</feature>
<feature type="compositionally biased region" description="Basic residues" evidence="5">
    <location>
        <begin position="49"/>
        <end position="59"/>
    </location>
</feature>
<feature type="transmembrane region" description="Helical" evidence="6">
    <location>
        <begin position="748"/>
        <end position="766"/>
    </location>
</feature>
<feature type="region of interest" description="Disordered" evidence="5">
    <location>
        <begin position="539"/>
        <end position="560"/>
    </location>
</feature>
<evidence type="ECO:0000256" key="3">
    <source>
        <dbReference type="ARBA" id="ARBA00022989"/>
    </source>
</evidence>
<feature type="region of interest" description="Disordered" evidence="5">
    <location>
        <begin position="93"/>
        <end position="140"/>
    </location>
</feature>
<feature type="transmembrane region" description="Helical" evidence="6">
    <location>
        <begin position="429"/>
        <end position="452"/>
    </location>
</feature>
<feature type="transmembrane region" description="Helical" evidence="6">
    <location>
        <begin position="837"/>
        <end position="860"/>
    </location>
</feature>
<feature type="transmembrane region" description="Helical" evidence="6">
    <location>
        <begin position="659"/>
        <end position="679"/>
    </location>
</feature>
<dbReference type="InterPro" id="IPR011701">
    <property type="entry name" value="MFS"/>
</dbReference>
<dbReference type="GO" id="GO:0016020">
    <property type="term" value="C:membrane"/>
    <property type="evidence" value="ECO:0007669"/>
    <property type="project" value="UniProtKB-SubCell"/>
</dbReference>
<feature type="compositionally biased region" description="Low complexity" evidence="5">
    <location>
        <begin position="38"/>
        <end position="48"/>
    </location>
</feature>
<dbReference type="Proteomes" id="UP000193986">
    <property type="component" value="Unassembled WGS sequence"/>
</dbReference>
<evidence type="ECO:0000256" key="2">
    <source>
        <dbReference type="ARBA" id="ARBA00022692"/>
    </source>
</evidence>
<feature type="region of interest" description="Disordered" evidence="5">
    <location>
        <begin position="866"/>
        <end position="894"/>
    </location>
</feature>
<feature type="transmembrane region" description="Helical" evidence="6">
    <location>
        <begin position="807"/>
        <end position="831"/>
    </location>
</feature>
<sequence length="894" mass="97847">MAHDHPSSGGGHLVPPHNTTRTRSPIPPYLQPTPIGTRHNSSSSINSIHSRRSHHHRPPHAQQREFIPDNGDLYVDQVGDSIAERVLIDQAEAEEENASRHQQQQQEQQQQVEEEYYDDDDDDDENGGDSDLRPQSYDNLRDGSITRRAAWRRPRPVWMYCHVLGVAMALGMGMAPKSELLISLACLSHPPQQHRASPSEFIMTQKIGIRAPSPRPASDVDQRFNTTIPLPVDSEVDDEQRINATLPLPAEGSGDVEWTPADEWFRRIQREIYEYEMHHYKIHHPTNKTVPSNAPVHPLPSATVPEGPIPMPTVAAPNDGNDDQGPVQAPPETDDNDESVNQPYNEIDPKLCKKDVKVQAAAARLTMILTLISGLLAAITTGKWGETSDRLGRTKILAVCQAGLLFSEVCFVLVATYPYLAPGGYRSLLFAPTLDGLLGGLSTITATIHAYLSDVTPDGSRATVFARLTGIMMVGFAFGPAIGSVVIKASGNIMTPFYVSIVVHATWVFLILLVLPESLSSEARVVLRKNAQLAAEANRRRDAAEREWEDETPDDDRPDPLGAESAWSRVSFSHAGHSRRRKRFVGNAKRMFRRFTMPLRPLAIFLPREREDGRPGKEWNLTWVGCALFLMSTMGPAMAIKVQFAFYAYGWTSSQLGPFMSLVGASRSLVLLVLVPTVLRYVKPYFVEQGTPSRESEADGGVSGFSTVSTSDGSVIDPSSSAITITAVESEPTVRAAPLKRSAQLDLYVARISLLFIFVAFSMMALNPSSKVFVMLSTLSTFGAAETPSVNSLALSLLPTSRESGRLFGAVSVIQAIGGSLLGPLVFGNLFAWTVGIYAPTVFALAAGIMVLAQVALASVRLPTEPKSGQEERGRSRRVKRVKSSTSRANLVSK</sequence>
<evidence type="ECO:0008006" key="9">
    <source>
        <dbReference type="Google" id="ProtNLM"/>
    </source>
</evidence>
<evidence type="ECO:0000256" key="1">
    <source>
        <dbReference type="ARBA" id="ARBA00004141"/>
    </source>
</evidence>
<dbReference type="GO" id="GO:0022857">
    <property type="term" value="F:transmembrane transporter activity"/>
    <property type="evidence" value="ECO:0007669"/>
    <property type="project" value="InterPro"/>
</dbReference>
<gene>
    <name evidence="7" type="ORF">BCR39DRAFT_525949</name>
</gene>
<dbReference type="EMBL" id="MCFC01000014">
    <property type="protein sequence ID" value="ORY31622.1"/>
    <property type="molecule type" value="Genomic_DNA"/>
</dbReference>
<dbReference type="Gene3D" id="1.20.1250.20">
    <property type="entry name" value="MFS general substrate transporter like domains"/>
    <property type="match status" value="2"/>
</dbReference>
<dbReference type="InParanoid" id="A0A1Y2B9U4"/>
<feature type="compositionally biased region" description="Acidic residues" evidence="5">
    <location>
        <begin position="112"/>
        <end position="128"/>
    </location>
</feature>
<feature type="transmembrane region" description="Helical" evidence="6">
    <location>
        <begin position="620"/>
        <end position="639"/>
    </location>
</feature>
<dbReference type="OrthoDB" id="3026777at2759"/>
<feature type="transmembrane region" description="Helical" evidence="6">
    <location>
        <begin position="396"/>
        <end position="417"/>
    </location>
</feature>
<comment type="subcellular location">
    <subcellularLocation>
        <location evidence="1">Membrane</location>
        <topology evidence="1">Multi-pass membrane protein</topology>
    </subcellularLocation>
</comment>
<feature type="compositionally biased region" description="Low complexity" evidence="5">
    <location>
        <begin position="102"/>
        <end position="111"/>
    </location>
</feature>
<dbReference type="PANTHER" id="PTHR23507">
    <property type="entry name" value="ZGC:174356"/>
    <property type="match status" value="1"/>
</dbReference>
<organism evidence="7 8">
    <name type="scientific">Naematelia encephala</name>
    <dbReference type="NCBI Taxonomy" id="71784"/>
    <lineage>
        <taxon>Eukaryota</taxon>
        <taxon>Fungi</taxon>
        <taxon>Dikarya</taxon>
        <taxon>Basidiomycota</taxon>
        <taxon>Agaricomycotina</taxon>
        <taxon>Tremellomycetes</taxon>
        <taxon>Tremellales</taxon>
        <taxon>Naemateliaceae</taxon>
        <taxon>Naematelia</taxon>
    </lineage>
</organism>
<accession>A0A1Y2B9U4</accession>
<feature type="transmembrane region" description="Helical" evidence="6">
    <location>
        <begin position="361"/>
        <end position="384"/>
    </location>
</feature>